<reference evidence="9" key="1">
    <citation type="submission" date="2025-08" db="UniProtKB">
        <authorList>
            <consortium name="RefSeq"/>
        </authorList>
    </citation>
    <scope>IDENTIFICATION</scope>
    <source>
        <tissue evidence="9">Gonads</tissue>
    </source>
</reference>
<dbReference type="Gene3D" id="1.20.1250.20">
    <property type="entry name" value="MFS general substrate transporter like domains"/>
    <property type="match status" value="1"/>
</dbReference>
<feature type="transmembrane region" description="Helical" evidence="6">
    <location>
        <begin position="421"/>
        <end position="441"/>
    </location>
</feature>
<sequence length="491" mass="54525">MIRFDIIKYIRDWWRQKNKDQNQDDTIVKDILSPFPKQILAALGPLLLTIVVGMTFGYSAVLLPQLQSANSSNTTNSIRINREEASWVASLAVLPMALGTLIGGAFIQKYGRKMTHQIMCLPYFAGWMVIYFAFNLEMILVGRFLTGLCSGILTPATGVYIGETSAPKYRGVLLGGVALSVSAGLLLTHLLGTFLTWQITALITSILPLLSLFSMIFTPESPSWLAQKGFTTRATESFKWLRGNSDEATNELEEMLAKHKDTENSIEETGLKDMLKREFLKPMGILVMFFITSQWTGVNAVNFYSVALMKQTIEGVNEYLATFVIDCIRLVSSVISCILLRKIGRRPLILAGGLGTILSLFTLSGYIYFTRSLHNQTSFSPLSIIPMVSLIVYIFFVTAGFVSLPWNLLGELLPLKYRSTGSGIASCIAYLSVFSVVKTMPDMFAMFGSDGTFLLYGIMGLVGTIFIYFCLPETKGKTLNEIEEYFKGTVK</sequence>
<feature type="transmembrane region" description="Helical" evidence="6">
    <location>
        <begin position="39"/>
        <end position="65"/>
    </location>
</feature>
<feature type="transmembrane region" description="Helical" evidence="6">
    <location>
        <begin position="384"/>
        <end position="409"/>
    </location>
</feature>
<dbReference type="InterPro" id="IPR050549">
    <property type="entry name" value="MFS_Trehalose_Transporter"/>
</dbReference>
<feature type="domain" description="Major facilitator superfamily (MFS) profile" evidence="7">
    <location>
        <begin position="37"/>
        <end position="475"/>
    </location>
</feature>
<dbReference type="InterPro" id="IPR036259">
    <property type="entry name" value="MFS_trans_sf"/>
</dbReference>
<dbReference type="PANTHER" id="PTHR48021">
    <property type="match status" value="1"/>
</dbReference>
<feature type="transmembrane region" description="Helical" evidence="6">
    <location>
        <begin position="85"/>
        <end position="106"/>
    </location>
</feature>
<dbReference type="GO" id="GO:0022857">
    <property type="term" value="F:transmembrane transporter activity"/>
    <property type="evidence" value="ECO:0007669"/>
    <property type="project" value="InterPro"/>
</dbReference>
<evidence type="ECO:0000256" key="2">
    <source>
        <dbReference type="ARBA" id="ARBA00022692"/>
    </source>
</evidence>
<dbReference type="PROSITE" id="PS00217">
    <property type="entry name" value="SUGAR_TRANSPORT_2"/>
    <property type="match status" value="1"/>
</dbReference>
<evidence type="ECO:0000313" key="8">
    <source>
        <dbReference type="Proteomes" id="UP000504635"/>
    </source>
</evidence>
<dbReference type="InterPro" id="IPR003663">
    <property type="entry name" value="Sugar/inositol_transpt"/>
</dbReference>
<feature type="transmembrane region" description="Helical" evidence="6">
    <location>
        <begin position="140"/>
        <end position="160"/>
    </location>
</feature>
<dbReference type="RefSeq" id="XP_030755106.1">
    <property type="nucleotide sequence ID" value="XM_030899246.1"/>
</dbReference>
<evidence type="ECO:0000256" key="4">
    <source>
        <dbReference type="ARBA" id="ARBA00023136"/>
    </source>
</evidence>
<evidence type="ECO:0000256" key="1">
    <source>
        <dbReference type="ARBA" id="ARBA00004141"/>
    </source>
</evidence>
<dbReference type="PRINTS" id="PR00171">
    <property type="entry name" value="SUGRTRNSPORT"/>
</dbReference>
<evidence type="ECO:0000256" key="6">
    <source>
        <dbReference type="SAM" id="Phobius"/>
    </source>
</evidence>
<dbReference type="GeneID" id="115881670"/>
<dbReference type="GO" id="GO:0016020">
    <property type="term" value="C:membrane"/>
    <property type="evidence" value="ECO:0007669"/>
    <property type="project" value="UniProtKB-SubCell"/>
</dbReference>
<dbReference type="InterPro" id="IPR005829">
    <property type="entry name" value="Sugar_transporter_CS"/>
</dbReference>
<dbReference type="SUPFAM" id="SSF103473">
    <property type="entry name" value="MFS general substrate transporter"/>
    <property type="match status" value="1"/>
</dbReference>
<organism evidence="8 9">
    <name type="scientific">Sitophilus oryzae</name>
    <name type="common">Rice weevil</name>
    <name type="synonym">Curculio oryzae</name>
    <dbReference type="NCBI Taxonomy" id="7048"/>
    <lineage>
        <taxon>Eukaryota</taxon>
        <taxon>Metazoa</taxon>
        <taxon>Ecdysozoa</taxon>
        <taxon>Arthropoda</taxon>
        <taxon>Hexapoda</taxon>
        <taxon>Insecta</taxon>
        <taxon>Pterygota</taxon>
        <taxon>Neoptera</taxon>
        <taxon>Endopterygota</taxon>
        <taxon>Coleoptera</taxon>
        <taxon>Polyphaga</taxon>
        <taxon>Cucujiformia</taxon>
        <taxon>Curculionidae</taxon>
        <taxon>Dryophthorinae</taxon>
        <taxon>Sitophilus</taxon>
    </lineage>
</organism>
<evidence type="ECO:0000259" key="7">
    <source>
        <dbReference type="PROSITE" id="PS50850"/>
    </source>
</evidence>
<feature type="transmembrane region" description="Helical" evidence="6">
    <location>
        <begin position="319"/>
        <end position="340"/>
    </location>
</feature>
<feature type="transmembrane region" description="Helical" evidence="6">
    <location>
        <begin position="347"/>
        <end position="369"/>
    </location>
</feature>
<dbReference type="InterPro" id="IPR005828">
    <property type="entry name" value="MFS_sugar_transport-like"/>
</dbReference>
<dbReference type="InParanoid" id="A0A6J2XVN3"/>
<dbReference type="Proteomes" id="UP000504635">
    <property type="component" value="Unplaced"/>
</dbReference>
<keyword evidence="3 6" id="KW-1133">Transmembrane helix</keyword>
<keyword evidence="5" id="KW-0325">Glycoprotein</keyword>
<dbReference type="InterPro" id="IPR020846">
    <property type="entry name" value="MFS_dom"/>
</dbReference>
<accession>A0A6J2XVN3</accession>
<feature type="transmembrane region" description="Helical" evidence="6">
    <location>
        <begin position="197"/>
        <end position="218"/>
    </location>
</feature>
<keyword evidence="8" id="KW-1185">Reference proteome</keyword>
<dbReference type="AlphaFoldDB" id="A0A6J2XVN3"/>
<feature type="transmembrane region" description="Helical" evidence="6">
    <location>
        <begin position="172"/>
        <end position="191"/>
    </location>
</feature>
<evidence type="ECO:0000313" key="9">
    <source>
        <dbReference type="RefSeq" id="XP_030755106.1"/>
    </source>
</evidence>
<feature type="transmembrane region" description="Helical" evidence="6">
    <location>
        <begin position="284"/>
        <end position="307"/>
    </location>
</feature>
<keyword evidence="2 6" id="KW-0812">Transmembrane</keyword>
<dbReference type="PROSITE" id="PS50850">
    <property type="entry name" value="MFS"/>
    <property type="match status" value="1"/>
</dbReference>
<dbReference type="OrthoDB" id="6612291at2759"/>
<dbReference type="Pfam" id="PF00083">
    <property type="entry name" value="Sugar_tr"/>
    <property type="match status" value="1"/>
</dbReference>
<protein>
    <submittedName>
        <fullName evidence="9">Facilitated trehalose transporter Tret1-like isoform X1</fullName>
    </submittedName>
</protein>
<dbReference type="KEGG" id="soy:115881670"/>
<comment type="subcellular location">
    <subcellularLocation>
        <location evidence="1">Membrane</location>
        <topology evidence="1">Multi-pass membrane protein</topology>
    </subcellularLocation>
</comment>
<name>A0A6J2XVN3_SITOR</name>
<dbReference type="PANTHER" id="PTHR48021:SF68">
    <property type="entry name" value="MAJOR FACILITATOR SUPERFAMILY (MFS) PROFILE DOMAIN-CONTAINING PROTEIN"/>
    <property type="match status" value="1"/>
</dbReference>
<gene>
    <name evidence="9" type="primary">LOC115881670</name>
</gene>
<proteinExistence type="predicted"/>
<feature type="transmembrane region" description="Helical" evidence="6">
    <location>
        <begin position="453"/>
        <end position="471"/>
    </location>
</feature>
<keyword evidence="4 6" id="KW-0472">Membrane</keyword>
<feature type="transmembrane region" description="Helical" evidence="6">
    <location>
        <begin position="118"/>
        <end position="134"/>
    </location>
</feature>
<dbReference type="FunFam" id="1.20.1250.20:FF:000249">
    <property type="entry name" value="facilitated trehalose transporter Tret1"/>
    <property type="match status" value="1"/>
</dbReference>
<evidence type="ECO:0000256" key="3">
    <source>
        <dbReference type="ARBA" id="ARBA00022989"/>
    </source>
</evidence>
<evidence type="ECO:0000256" key="5">
    <source>
        <dbReference type="ARBA" id="ARBA00023180"/>
    </source>
</evidence>